<sequence length="246" mass="28812">MLLVIFIVFAIVFVGFQRRVLARPVNLRYVIQTRTDWYQQNVGSECILQRKNENGQWENSDDESISLHQIMLLLQELSGQSIESQRAFIINLNYHQIMSSEFMYFVRDAINKIGTRELIIEYTPQGKINKMQVWRLKQKLYKARILGVTLSSNITKLTPKKVKAIKTLIPLTDIMKCSLSTVQHSHWFQTNVDQIVRELNRSNHQTRLILIGKDDQKNRHFIKQLNFEDSNLMMVTSLQTNKESVA</sequence>
<evidence type="ECO:0000313" key="1">
    <source>
        <dbReference type="EMBL" id="KRL55163.1"/>
    </source>
</evidence>
<organism evidence="1 2">
    <name type="scientific">Paucilactobacillus oligofermentans DSM 15707 = LMG 22743</name>
    <dbReference type="NCBI Taxonomy" id="1423778"/>
    <lineage>
        <taxon>Bacteria</taxon>
        <taxon>Bacillati</taxon>
        <taxon>Bacillota</taxon>
        <taxon>Bacilli</taxon>
        <taxon>Lactobacillales</taxon>
        <taxon>Lactobacillaceae</taxon>
        <taxon>Paucilactobacillus</taxon>
    </lineage>
</organism>
<keyword evidence="2" id="KW-1185">Reference proteome</keyword>
<evidence type="ECO:0000313" key="2">
    <source>
        <dbReference type="Proteomes" id="UP000051697"/>
    </source>
</evidence>
<dbReference type="STRING" id="1423778.FC70_GL000759"/>
<dbReference type="Proteomes" id="UP000051697">
    <property type="component" value="Unassembled WGS sequence"/>
</dbReference>
<dbReference type="AlphaFoldDB" id="A0A0R1RP02"/>
<reference evidence="1 2" key="1">
    <citation type="journal article" date="2015" name="Genome Announc.">
        <title>Expanding the biotechnology potential of lactobacilli through comparative genomics of 213 strains and associated genera.</title>
        <authorList>
            <person name="Sun Z."/>
            <person name="Harris H.M."/>
            <person name="McCann A."/>
            <person name="Guo C."/>
            <person name="Argimon S."/>
            <person name="Zhang W."/>
            <person name="Yang X."/>
            <person name="Jeffery I.B."/>
            <person name="Cooney J.C."/>
            <person name="Kagawa T.F."/>
            <person name="Liu W."/>
            <person name="Song Y."/>
            <person name="Salvetti E."/>
            <person name="Wrobel A."/>
            <person name="Rasinkangas P."/>
            <person name="Parkhill J."/>
            <person name="Rea M.C."/>
            <person name="O'Sullivan O."/>
            <person name="Ritari J."/>
            <person name="Douillard F.P."/>
            <person name="Paul Ross R."/>
            <person name="Yang R."/>
            <person name="Briner A.E."/>
            <person name="Felis G.E."/>
            <person name="de Vos W.M."/>
            <person name="Barrangou R."/>
            <person name="Klaenhammer T.R."/>
            <person name="Caufield P.W."/>
            <person name="Cui Y."/>
            <person name="Zhang H."/>
            <person name="O'Toole P.W."/>
        </authorList>
    </citation>
    <scope>NUCLEOTIDE SEQUENCE [LARGE SCALE GENOMIC DNA]</scope>
    <source>
        <strain evidence="1 2">DSM 15707</strain>
    </source>
</reference>
<name>A0A0R1RP02_9LACO</name>
<proteinExistence type="predicted"/>
<dbReference type="EMBL" id="AZFE01000031">
    <property type="protein sequence ID" value="KRL55163.1"/>
    <property type="molecule type" value="Genomic_DNA"/>
</dbReference>
<accession>A0A0R1RP02</accession>
<protein>
    <submittedName>
        <fullName evidence="1">Uncharacterized protein</fullName>
    </submittedName>
</protein>
<comment type="caution">
    <text evidence="1">The sequence shown here is derived from an EMBL/GenBank/DDBJ whole genome shotgun (WGS) entry which is preliminary data.</text>
</comment>
<gene>
    <name evidence="1" type="ORF">FC70_GL000759</name>
</gene>
<dbReference type="PATRIC" id="fig|1423778.4.peg.791"/>